<accession>A0A9X5BL14</accession>
<protein>
    <submittedName>
        <fullName evidence="1">Uncharacterized protein</fullName>
    </submittedName>
</protein>
<gene>
    <name evidence="1" type="ORF">D5281_24925</name>
</gene>
<dbReference type="AlphaFoldDB" id="A0A9X5BL14"/>
<sequence length="65" mass="7564">MQGDPGRHGRFAAIEGWVYTRPCRAKTKTFYFVYPSPSIFVPDTEKCPSPWLIHLRYVTINSLIF</sequence>
<evidence type="ECO:0000313" key="2">
    <source>
        <dbReference type="Proteomes" id="UP001154420"/>
    </source>
</evidence>
<comment type="caution">
    <text evidence="1">The sequence shown here is derived from an EMBL/GenBank/DDBJ whole genome shotgun (WGS) entry which is preliminary data.</text>
</comment>
<reference evidence="1" key="1">
    <citation type="submission" date="2018-09" db="EMBL/GenBank/DDBJ databases">
        <title>Murine metabolic-syndrome-specific gut microbial biobank.</title>
        <authorList>
            <person name="Liu C."/>
        </authorList>
    </citation>
    <scope>NUCLEOTIDE SEQUENCE</scope>
    <source>
        <strain evidence="1">D42-62</strain>
    </source>
</reference>
<keyword evidence="2" id="KW-1185">Reference proteome</keyword>
<evidence type="ECO:0000313" key="1">
    <source>
        <dbReference type="EMBL" id="NBJ95653.1"/>
    </source>
</evidence>
<dbReference type="EMBL" id="QZDT01000144">
    <property type="protein sequence ID" value="NBJ95653.1"/>
    <property type="molecule type" value="Genomic_DNA"/>
</dbReference>
<dbReference type="Proteomes" id="UP001154420">
    <property type="component" value="Unassembled WGS sequence"/>
</dbReference>
<name>A0A9X5BL14_9FIRM</name>
<proteinExistence type="predicted"/>
<organism evidence="1 2">
    <name type="scientific">Parablautia muri</name>
    <dbReference type="NCBI Taxonomy" id="2320879"/>
    <lineage>
        <taxon>Bacteria</taxon>
        <taxon>Bacillati</taxon>
        <taxon>Bacillota</taxon>
        <taxon>Clostridia</taxon>
        <taxon>Lachnospirales</taxon>
        <taxon>Lachnospiraceae</taxon>
        <taxon>Parablautia</taxon>
    </lineage>
</organism>